<dbReference type="PANTHER" id="PTHR38013:SF1">
    <property type="entry name" value="GLYCOPROTEIN_POLYSACCHARIDE METABOLISM"/>
    <property type="match status" value="1"/>
</dbReference>
<keyword evidence="2" id="KW-1185">Reference proteome</keyword>
<dbReference type="AlphaFoldDB" id="A0A9P6K957"/>
<dbReference type="EMBL" id="JAABOA010006779">
    <property type="protein sequence ID" value="KAF9554650.1"/>
    <property type="molecule type" value="Genomic_DNA"/>
</dbReference>
<dbReference type="Proteomes" id="UP000780801">
    <property type="component" value="Unassembled WGS sequence"/>
</dbReference>
<name>A0A9P6K957_9FUNG</name>
<evidence type="ECO:0000313" key="2">
    <source>
        <dbReference type="Proteomes" id="UP000780801"/>
    </source>
</evidence>
<dbReference type="InterPro" id="IPR039366">
    <property type="entry name" value="Pilotin"/>
</dbReference>
<proteinExistence type="predicted"/>
<dbReference type="OrthoDB" id="10013825at2759"/>
<comment type="caution">
    <text evidence="1">The sequence shown here is derived from an EMBL/GenBank/DDBJ whole genome shotgun (WGS) entry which is preliminary data.</text>
</comment>
<reference evidence="1" key="1">
    <citation type="journal article" date="2020" name="Fungal Divers.">
        <title>Resolving the Mortierellaceae phylogeny through synthesis of multi-gene phylogenetics and phylogenomics.</title>
        <authorList>
            <person name="Vandepol N."/>
            <person name="Liber J."/>
            <person name="Desiro A."/>
            <person name="Na H."/>
            <person name="Kennedy M."/>
            <person name="Barry K."/>
            <person name="Grigoriev I.V."/>
            <person name="Miller A.N."/>
            <person name="O'Donnell K."/>
            <person name="Stajich J.E."/>
            <person name="Bonito G."/>
        </authorList>
    </citation>
    <scope>NUCLEOTIDE SEQUENCE</scope>
    <source>
        <strain evidence="1">KOD1015</strain>
    </source>
</reference>
<dbReference type="PANTHER" id="PTHR38013">
    <property type="entry name" value="GLYCOPROTEIN/POLYSACCHARIDE METABOLISM"/>
    <property type="match status" value="1"/>
</dbReference>
<protein>
    <submittedName>
        <fullName evidence="1">Uncharacterized protein</fullName>
    </submittedName>
</protein>
<gene>
    <name evidence="1" type="ORF">BGW38_009300</name>
</gene>
<accession>A0A9P6K957</accession>
<organism evidence="1 2">
    <name type="scientific">Lunasporangiospora selenospora</name>
    <dbReference type="NCBI Taxonomy" id="979761"/>
    <lineage>
        <taxon>Eukaryota</taxon>
        <taxon>Fungi</taxon>
        <taxon>Fungi incertae sedis</taxon>
        <taxon>Mucoromycota</taxon>
        <taxon>Mortierellomycotina</taxon>
        <taxon>Mortierellomycetes</taxon>
        <taxon>Mortierellales</taxon>
        <taxon>Mortierellaceae</taxon>
        <taxon>Lunasporangiospora</taxon>
    </lineage>
</organism>
<dbReference type="InterPro" id="IPR053196">
    <property type="entry name" value="Lipoprotein_YbaY-like"/>
</dbReference>
<evidence type="ECO:0000313" key="1">
    <source>
        <dbReference type="EMBL" id="KAF9554650.1"/>
    </source>
</evidence>
<dbReference type="Pfam" id="PF09619">
    <property type="entry name" value="YscW"/>
    <property type="match status" value="1"/>
</dbReference>
<sequence>MSFILSGQVVPSGNIEHAKIAPNSRVHIQLLDVSLMDAPSVTLAEQIIHVGQEPFSFPISFNLTYDPSRVLISNSYSVSARVSKGDDLEWVSTSRHSVLTQGNPTNGVSISVDNVSKNGTLPGLTKLSGRIVSSPSTPASKAIAPNSRIIVQLLDVSLMDAHSVTLAEQKILTAQDQSRSFPISRSVSRSLTWITTSTHSVLTRGEPKDGVEVTLDVVQH</sequence>